<dbReference type="InterPro" id="IPR023885">
    <property type="entry name" value="4Fe4S-binding_SPASM_dom"/>
</dbReference>
<gene>
    <name evidence="8" type="ORF">EDC29_1045</name>
</gene>
<keyword evidence="4" id="KW-0479">Metal-binding</keyword>
<evidence type="ECO:0000256" key="2">
    <source>
        <dbReference type="ARBA" id="ARBA00022485"/>
    </source>
</evidence>
<dbReference type="InterPro" id="IPR013785">
    <property type="entry name" value="Aldolase_TIM"/>
</dbReference>
<dbReference type="GO" id="GO:0003824">
    <property type="term" value="F:catalytic activity"/>
    <property type="evidence" value="ECO:0007669"/>
    <property type="project" value="InterPro"/>
</dbReference>
<keyword evidence="6" id="KW-0411">Iron-sulfur</keyword>
<evidence type="ECO:0000256" key="1">
    <source>
        <dbReference type="ARBA" id="ARBA00001966"/>
    </source>
</evidence>
<dbReference type="PROSITE" id="PS51918">
    <property type="entry name" value="RADICAL_SAM"/>
    <property type="match status" value="1"/>
</dbReference>
<evidence type="ECO:0000256" key="3">
    <source>
        <dbReference type="ARBA" id="ARBA00022691"/>
    </source>
</evidence>
<dbReference type="EMBL" id="SMDC01000004">
    <property type="protein sequence ID" value="TCW36222.1"/>
    <property type="molecule type" value="Genomic_DNA"/>
</dbReference>
<dbReference type="PANTHER" id="PTHR11228:SF34">
    <property type="entry name" value="TUNGSTEN-CONTAINING ALDEHYDE FERREDOXIN OXIDOREDUCTASE COFACTOR MODIFYING PROTEIN"/>
    <property type="match status" value="1"/>
</dbReference>
<dbReference type="InterPro" id="IPR034391">
    <property type="entry name" value="AdoMet-like_SPASM_containing"/>
</dbReference>
<dbReference type="GO" id="GO:0046872">
    <property type="term" value="F:metal ion binding"/>
    <property type="evidence" value="ECO:0007669"/>
    <property type="project" value="UniProtKB-KW"/>
</dbReference>
<dbReference type="InterPro" id="IPR050377">
    <property type="entry name" value="Radical_SAM_PqqE_MftC-like"/>
</dbReference>
<evidence type="ECO:0000259" key="7">
    <source>
        <dbReference type="PROSITE" id="PS51918"/>
    </source>
</evidence>
<dbReference type="SFLD" id="SFLDG01067">
    <property type="entry name" value="SPASM/twitch_domain_containing"/>
    <property type="match status" value="1"/>
</dbReference>
<dbReference type="GO" id="GO:0051536">
    <property type="term" value="F:iron-sulfur cluster binding"/>
    <property type="evidence" value="ECO:0007669"/>
    <property type="project" value="UniProtKB-KW"/>
</dbReference>
<evidence type="ECO:0000313" key="9">
    <source>
        <dbReference type="Proteomes" id="UP000295247"/>
    </source>
</evidence>
<evidence type="ECO:0000256" key="5">
    <source>
        <dbReference type="ARBA" id="ARBA00023004"/>
    </source>
</evidence>
<keyword evidence="2" id="KW-0004">4Fe-4S</keyword>
<dbReference type="InterPro" id="IPR058240">
    <property type="entry name" value="rSAM_sf"/>
</dbReference>
<dbReference type="AlphaFoldDB" id="A0A4R4AB47"/>
<name>A0A4R4AB47_MARGR</name>
<feature type="domain" description="Radical SAM core" evidence="7">
    <location>
        <begin position="23"/>
        <end position="246"/>
    </location>
</feature>
<dbReference type="Pfam" id="PF04055">
    <property type="entry name" value="Radical_SAM"/>
    <property type="match status" value="1"/>
</dbReference>
<accession>A0A4R4AB47</accession>
<dbReference type="InterPro" id="IPR007197">
    <property type="entry name" value="rSAM"/>
</dbReference>
<comment type="cofactor">
    <cofactor evidence="1">
        <name>[4Fe-4S] cluster</name>
        <dbReference type="ChEBI" id="CHEBI:49883"/>
    </cofactor>
</comment>
<evidence type="ECO:0000256" key="6">
    <source>
        <dbReference type="ARBA" id="ARBA00023014"/>
    </source>
</evidence>
<dbReference type="Pfam" id="PF13186">
    <property type="entry name" value="SPASM"/>
    <property type="match status" value="1"/>
</dbReference>
<proteinExistence type="predicted"/>
<dbReference type="CDD" id="cd01335">
    <property type="entry name" value="Radical_SAM"/>
    <property type="match status" value="1"/>
</dbReference>
<reference evidence="8 9" key="1">
    <citation type="submission" date="2019-03" db="EMBL/GenBank/DDBJ databases">
        <title>Genomic Encyclopedia of Type Strains, Phase IV (KMG-IV): sequencing the most valuable type-strain genomes for metagenomic binning, comparative biology and taxonomic classification.</title>
        <authorList>
            <person name="Goeker M."/>
        </authorList>
    </citation>
    <scope>NUCLEOTIDE SEQUENCE [LARGE SCALE GENOMIC DNA]</scope>
    <source>
        <strain evidence="8 9">DSM 203</strain>
    </source>
</reference>
<comment type="caution">
    <text evidence="8">The sequence shown here is derived from an EMBL/GenBank/DDBJ whole genome shotgun (WGS) entry which is preliminary data.</text>
</comment>
<dbReference type="PANTHER" id="PTHR11228">
    <property type="entry name" value="RADICAL SAM DOMAIN PROTEIN"/>
    <property type="match status" value="1"/>
</dbReference>
<dbReference type="SFLD" id="SFLDS00029">
    <property type="entry name" value="Radical_SAM"/>
    <property type="match status" value="1"/>
</dbReference>
<sequence length="346" mass="38954">MKAKLASKLDRAQRVALQEVIPLATPFLLYADPSSACNFRCNFCPTGHRDLTRDPEAYRRSIMPLAVFEKLVADLADFPEPIRALRLNKIGEPLLNKSLPRMIRLAKDSGRVAHVDLATNAALLTPARGEALVEAGLDRINISLEGMSAAQYRTHAKVEIDFDGLVKQIAWFYRHRGDCEVTIKIPGDYLSAEDQQRFFDTFGDHCDRIFVEGLAPIWPGFDLESRAGVALNRERGQYQQQLESKDVCAYIFYAMAINADGTVSACCPDWGQQQLIGDLRTQSLREIWNAESLRALRLQHLSGRRCDNSTCRDCGHLQYAQIDNIDPYRDQLLERLSLPEKVESGA</sequence>
<evidence type="ECO:0000313" key="8">
    <source>
        <dbReference type="EMBL" id="TCW36222.1"/>
    </source>
</evidence>
<dbReference type="RefSeq" id="WP_132229219.1">
    <property type="nucleotide sequence ID" value="NZ_SMDC01000004.1"/>
</dbReference>
<dbReference type="Gene3D" id="3.20.20.70">
    <property type="entry name" value="Aldolase class I"/>
    <property type="match status" value="1"/>
</dbReference>
<dbReference type="SUPFAM" id="SSF102114">
    <property type="entry name" value="Radical SAM enzymes"/>
    <property type="match status" value="1"/>
</dbReference>
<keyword evidence="5" id="KW-0408">Iron</keyword>
<keyword evidence="3" id="KW-0949">S-adenosyl-L-methionine</keyword>
<dbReference type="Proteomes" id="UP000295247">
    <property type="component" value="Unassembled WGS sequence"/>
</dbReference>
<protein>
    <submittedName>
        <fullName evidence="8">Radical SAM protein with 4Fe4S-binding SPASM domain</fullName>
    </submittedName>
</protein>
<organism evidence="8 9">
    <name type="scientific">Marichromatium gracile</name>
    <name type="common">Chromatium gracile</name>
    <dbReference type="NCBI Taxonomy" id="1048"/>
    <lineage>
        <taxon>Bacteria</taxon>
        <taxon>Pseudomonadati</taxon>
        <taxon>Pseudomonadota</taxon>
        <taxon>Gammaproteobacteria</taxon>
        <taxon>Chromatiales</taxon>
        <taxon>Chromatiaceae</taxon>
        <taxon>Marichromatium</taxon>
    </lineage>
</organism>
<dbReference type="SFLD" id="SFLDG01387">
    <property type="entry name" value="BtrN-like_SPASM_domain_contain"/>
    <property type="match status" value="1"/>
</dbReference>
<evidence type="ECO:0000256" key="4">
    <source>
        <dbReference type="ARBA" id="ARBA00022723"/>
    </source>
</evidence>